<dbReference type="SMART" id="SM00490">
    <property type="entry name" value="HELICc"/>
    <property type="match status" value="1"/>
</dbReference>
<comment type="caution">
    <text evidence="5">The sequence shown here is derived from an EMBL/GenBank/DDBJ whole genome shotgun (WGS) entry which is preliminary data.</text>
</comment>
<dbReference type="GO" id="GO:0016787">
    <property type="term" value="F:hydrolase activity"/>
    <property type="evidence" value="ECO:0007669"/>
    <property type="project" value="UniProtKB-KW"/>
</dbReference>
<keyword evidence="6" id="KW-1185">Reference proteome</keyword>
<feature type="domain" description="Helicase ATP-binding" evidence="3">
    <location>
        <begin position="267"/>
        <end position="410"/>
    </location>
</feature>
<dbReference type="InterPro" id="IPR049730">
    <property type="entry name" value="SNF2/RAD54-like_C"/>
</dbReference>
<dbReference type="SUPFAM" id="SSF56024">
    <property type="entry name" value="Phospholipase D/nuclease"/>
    <property type="match status" value="1"/>
</dbReference>
<dbReference type="SUPFAM" id="SSF52540">
    <property type="entry name" value="P-loop containing nucleoside triphosphate hydrolases"/>
    <property type="match status" value="2"/>
</dbReference>
<dbReference type="Gene3D" id="3.40.50.300">
    <property type="entry name" value="P-loop containing nucleotide triphosphate hydrolases"/>
    <property type="match status" value="2"/>
</dbReference>
<evidence type="ECO:0000256" key="1">
    <source>
        <dbReference type="ARBA" id="ARBA00022801"/>
    </source>
</evidence>
<feature type="coiled-coil region" evidence="2">
    <location>
        <begin position="1085"/>
        <end position="1120"/>
    </location>
</feature>
<keyword evidence="5" id="KW-0347">Helicase</keyword>
<dbReference type="GO" id="GO:0005524">
    <property type="term" value="F:ATP binding"/>
    <property type="evidence" value="ECO:0007669"/>
    <property type="project" value="InterPro"/>
</dbReference>
<reference evidence="6" key="1">
    <citation type="submission" date="2016-04" db="EMBL/GenBank/DDBJ databases">
        <title>The genome sequence project of a novel Fervidobacterium isolate from a hot spring in Thailand.</title>
        <authorList>
            <person name="Gonzalez J.M."/>
            <person name="Cuecas A."/>
            <person name="Kanoksilapatham W."/>
        </authorList>
    </citation>
    <scope>NUCLEOTIDE SEQUENCE [LARGE SCALE GENOMIC DNA]</scope>
    <source>
        <strain evidence="6">FC2004</strain>
    </source>
</reference>
<dbReference type="CDD" id="cd09178">
    <property type="entry name" value="PLDc_N_Snf2_like"/>
    <property type="match status" value="1"/>
</dbReference>
<dbReference type="InterPro" id="IPR027417">
    <property type="entry name" value="P-loop_NTPase"/>
</dbReference>
<dbReference type="GO" id="GO:0004386">
    <property type="term" value="F:helicase activity"/>
    <property type="evidence" value="ECO:0007669"/>
    <property type="project" value="UniProtKB-KW"/>
</dbReference>
<dbReference type="PROSITE" id="PS51192">
    <property type="entry name" value="HELICASE_ATP_BIND_1"/>
    <property type="match status" value="1"/>
</dbReference>
<dbReference type="OrthoDB" id="9814088at2"/>
<dbReference type="STRING" id="1008305.A4H02_04600"/>
<dbReference type="SMART" id="SM00487">
    <property type="entry name" value="DEXDc"/>
    <property type="match status" value="1"/>
</dbReference>
<evidence type="ECO:0000313" key="5">
    <source>
        <dbReference type="EMBL" id="ODN30536.1"/>
    </source>
</evidence>
<proteinExistence type="predicted"/>
<feature type="domain" description="Helicase C-terminal" evidence="4">
    <location>
        <begin position="712"/>
        <end position="876"/>
    </location>
</feature>
<dbReference type="Pfam" id="PF00176">
    <property type="entry name" value="SNF2-rel_dom"/>
    <property type="match status" value="1"/>
</dbReference>
<keyword evidence="5" id="KW-0547">Nucleotide-binding</keyword>
<dbReference type="Proteomes" id="UP000094570">
    <property type="component" value="Unassembled WGS sequence"/>
</dbReference>
<keyword evidence="5" id="KW-0067">ATP-binding</keyword>
<keyword evidence="1" id="KW-0378">Hydrolase</keyword>
<evidence type="ECO:0000259" key="4">
    <source>
        <dbReference type="PROSITE" id="PS51194"/>
    </source>
</evidence>
<organism evidence="5 6">
    <name type="scientific">Fervidobacterium thailandense</name>
    <dbReference type="NCBI Taxonomy" id="1008305"/>
    <lineage>
        <taxon>Bacteria</taxon>
        <taxon>Thermotogati</taxon>
        <taxon>Thermotogota</taxon>
        <taxon>Thermotogae</taxon>
        <taxon>Thermotogales</taxon>
        <taxon>Fervidobacteriaceae</taxon>
        <taxon>Fervidobacterium</taxon>
    </lineage>
</organism>
<dbReference type="PROSITE" id="PS51194">
    <property type="entry name" value="HELICASE_CTER"/>
    <property type="match status" value="1"/>
</dbReference>
<dbReference type="CDD" id="cd18793">
    <property type="entry name" value="SF2_C_SNF"/>
    <property type="match status" value="1"/>
</dbReference>
<dbReference type="EMBL" id="LWAF01000005">
    <property type="protein sequence ID" value="ODN30536.1"/>
    <property type="molecule type" value="Genomic_DNA"/>
</dbReference>
<dbReference type="Pfam" id="PF00271">
    <property type="entry name" value="Helicase_C"/>
    <property type="match status" value="1"/>
</dbReference>
<dbReference type="InterPro" id="IPR014001">
    <property type="entry name" value="Helicase_ATP-bd"/>
</dbReference>
<accession>A0A1E3G2M9</accession>
<dbReference type="Gene3D" id="3.30.870.10">
    <property type="entry name" value="Endonuclease Chain A"/>
    <property type="match status" value="1"/>
</dbReference>
<dbReference type="Pfam" id="PF13091">
    <property type="entry name" value="PLDc_2"/>
    <property type="match status" value="1"/>
</dbReference>
<dbReference type="InterPro" id="IPR025202">
    <property type="entry name" value="PLD-like_dom"/>
</dbReference>
<evidence type="ECO:0000313" key="6">
    <source>
        <dbReference type="Proteomes" id="UP000094570"/>
    </source>
</evidence>
<dbReference type="AlphaFoldDB" id="A0A1E3G2M9"/>
<keyword evidence="2" id="KW-0175">Coiled coil</keyword>
<sequence length="1134" mass="132406">MTNFITNTQTKQLKKRLAELISGSDELKFLVGFFYFSGLRELYEALKNNPHVVMKVLVGLQVDRTIFGLIEHPGIDGKPSFGELQRAYLQSLRNSLNSEDFDTRDFYEQAKFFIDLLKSGRLVIRKTREPNHAKLYIFNLSKTQIVRNKVFITGSSNLTSAGLSHQSEFNVEISDYGTDEAEEYFDSLWSEAIPITEDDITRQKLIETLEKETLIREITPFEAYVLVLSSYIESFSGKDISQRVVEVLAENGYRQYRYQLDAVRQALSIIEQNNGVIIADVVGLGKTIIACATALELKKRGIVIAPPGLIGDDTHTEGWNKYLEEFHLTKMGWKAFSVGKLDEVLEYLDKTKDIEVVIVDEAHRFRNENTKSYELLKNICRGRTVILLTATPFNNKPSDIFSLLKLFITPKKSTITLTDDLEGKFESFMNDFDKLSYIKRYWNSPDVKKAERAKKYYEYLFGSGNIDIANVKKRAHELARQIKTTIEPVTIRRNRLDLLLNPHYKSEIGELPKLEDPQEWFFELTPEQSAFYDRVINSYFALPEDGGKFKGAIYRPFAYKLGLDESQPDSDQTLQKEENFRYLQQFNLYDFMRRLLVKRFESSFGAFKRSLEKFREITEVALRFIEKTGKYILDRRLLEKIYELDVDEIEEYLIEYKKELEEGKHKQYHEVYEVKEFKAREKFLADIESDKRLFEMILEEMHEIGLDKRDPKAEKLIERVKDLLKREPDRKVVIFSEYVDTVRYLEPILTEAFGGRVLAVAGNLTKEKCKELYRNFDASYPKEKQENKYDILLTSDKLSEGFNLNRAGVVINYDIPWNPVRVIQRVGRINRISKKVFDKLYIVNFFPTEQGADLVKSREIAQSKMFLIHNALGEDSKIFDIDEEPSPSELYRKLQQNPDLLEEESLYTKILKELEEIKQKYPGIVEAVKKFPPRVKVAKQSNRDELFVFIKKGKVYTFFHNYLTGETGLVDFEEAIERIKPSSFDEPAVPLSEKFWDVYELVKSYNEVRKSRIVEHSVKQKAINTLKTLLRSGQGHQMYDDKLRRFIEMLLEDIFDYSTLPDYTLRRIAQLGNDLSSERKVQKALEELKKLKTELGEDYLEREKERLKKLTKEIIVAIENRRLEVGMDGQQCSG</sequence>
<dbReference type="InterPro" id="IPR000330">
    <property type="entry name" value="SNF2_N"/>
</dbReference>
<dbReference type="PANTHER" id="PTHR10799">
    <property type="entry name" value="SNF2/RAD54 HELICASE FAMILY"/>
    <property type="match status" value="1"/>
</dbReference>
<evidence type="ECO:0000256" key="2">
    <source>
        <dbReference type="SAM" id="Coils"/>
    </source>
</evidence>
<evidence type="ECO:0000259" key="3">
    <source>
        <dbReference type="PROSITE" id="PS51192"/>
    </source>
</evidence>
<name>A0A1E3G2M9_9BACT</name>
<dbReference type="InterPro" id="IPR001650">
    <property type="entry name" value="Helicase_C-like"/>
</dbReference>
<gene>
    <name evidence="5" type="ORF">A4H02_04600</name>
</gene>
<protein>
    <submittedName>
        <fullName evidence="5">Helicase</fullName>
    </submittedName>
</protein>
<dbReference type="RefSeq" id="WP_069293006.1">
    <property type="nucleotide sequence ID" value="NZ_CP140110.1"/>
</dbReference>